<gene>
    <name evidence="1" type="ORF">CIMG_12513</name>
</gene>
<proteinExistence type="predicted"/>
<dbReference type="EMBL" id="GG704915">
    <property type="protein sequence ID" value="KJF61262.1"/>
    <property type="molecule type" value="Genomic_DNA"/>
</dbReference>
<dbReference type="RefSeq" id="XP_012213810.1">
    <property type="nucleotide sequence ID" value="XM_012358387.1"/>
</dbReference>
<evidence type="ECO:0000313" key="2">
    <source>
        <dbReference type="Proteomes" id="UP000001261"/>
    </source>
</evidence>
<sequence length="210" mass="23348">MKSTFVGALKCCLKQEAKVTGTDGDKGERDIPRTYCRGEHIRSNINPIFATSDNWDSQDCWYRIRSGQRRHAPALIDIASMGSGRGLHNEQLGGIIETILYEVASRIARGIETSGYEVAIQQELMVTLSYKLIIDGVREISLPEGINYYLVRLGVITDKMEIENTRRPYRTKMSSMQAASGGSTGRICEGESFTADGSTANYRIIGARRE</sequence>
<accession>A0A0D8JVD5</accession>
<dbReference type="Proteomes" id="UP000001261">
    <property type="component" value="Unassembled WGS sequence"/>
</dbReference>
<reference evidence="2" key="2">
    <citation type="journal article" date="2010" name="Genome Res.">
        <title>Population genomic sequencing of Coccidioides fungi reveals recent hybridization and transposon control.</title>
        <authorList>
            <person name="Neafsey D.E."/>
            <person name="Barker B.M."/>
            <person name="Sharpton T.J."/>
            <person name="Stajich J.E."/>
            <person name="Park D.J."/>
            <person name="Whiston E."/>
            <person name="Hung C.-Y."/>
            <person name="McMahan C."/>
            <person name="White J."/>
            <person name="Sykes S."/>
            <person name="Heiman D."/>
            <person name="Young S."/>
            <person name="Zeng Q."/>
            <person name="Abouelleil A."/>
            <person name="Aftuck L."/>
            <person name="Bessette D."/>
            <person name="Brown A."/>
            <person name="FitzGerald M."/>
            <person name="Lui A."/>
            <person name="Macdonald J.P."/>
            <person name="Priest M."/>
            <person name="Orbach M.J."/>
            <person name="Galgiani J.N."/>
            <person name="Kirkland T.N."/>
            <person name="Cole G.T."/>
            <person name="Birren B.W."/>
            <person name="Henn M.R."/>
            <person name="Taylor J.W."/>
            <person name="Rounsley S.D."/>
        </authorList>
    </citation>
    <scope>GENOME REANNOTATION</scope>
    <source>
        <strain evidence="2">RS</strain>
    </source>
</reference>
<evidence type="ECO:0000313" key="1">
    <source>
        <dbReference type="EMBL" id="KJF61262.1"/>
    </source>
</evidence>
<dbReference type="AlphaFoldDB" id="A0A0D8JVD5"/>
<name>A0A0D8JVD5_COCIM</name>
<dbReference type="KEGG" id="cim:CIMG_12513"/>
<reference evidence="2" key="1">
    <citation type="journal article" date="2009" name="Genome Res.">
        <title>Comparative genomic analyses of the human fungal pathogens Coccidioides and their relatives.</title>
        <authorList>
            <person name="Sharpton T.J."/>
            <person name="Stajich J.E."/>
            <person name="Rounsley S.D."/>
            <person name="Gardner M.J."/>
            <person name="Wortman J.R."/>
            <person name="Jordar V.S."/>
            <person name="Maiti R."/>
            <person name="Kodira C.D."/>
            <person name="Neafsey D.E."/>
            <person name="Zeng Q."/>
            <person name="Hung C.-Y."/>
            <person name="McMahan C."/>
            <person name="Muszewska A."/>
            <person name="Grynberg M."/>
            <person name="Mandel M.A."/>
            <person name="Kellner E.M."/>
            <person name="Barker B.M."/>
            <person name="Galgiani J.N."/>
            <person name="Orbach M.J."/>
            <person name="Kirkland T.N."/>
            <person name="Cole G.T."/>
            <person name="Henn M.R."/>
            <person name="Birren B.W."/>
            <person name="Taylor J.W."/>
        </authorList>
    </citation>
    <scope>NUCLEOTIDE SEQUENCE [LARGE SCALE GENOMIC DNA]</scope>
    <source>
        <strain evidence="2">RS</strain>
    </source>
</reference>
<organism evidence="1 2">
    <name type="scientific">Coccidioides immitis (strain RS)</name>
    <name type="common">Valley fever fungus</name>
    <dbReference type="NCBI Taxonomy" id="246410"/>
    <lineage>
        <taxon>Eukaryota</taxon>
        <taxon>Fungi</taxon>
        <taxon>Dikarya</taxon>
        <taxon>Ascomycota</taxon>
        <taxon>Pezizomycotina</taxon>
        <taxon>Eurotiomycetes</taxon>
        <taxon>Eurotiomycetidae</taxon>
        <taxon>Onygenales</taxon>
        <taxon>Onygenaceae</taxon>
        <taxon>Coccidioides</taxon>
    </lineage>
</organism>
<dbReference type="InParanoid" id="A0A0D8JVD5"/>
<dbReference type="GeneID" id="24164166"/>
<protein>
    <submittedName>
        <fullName evidence="1">Uncharacterized protein</fullName>
    </submittedName>
</protein>
<keyword evidence="2" id="KW-1185">Reference proteome</keyword>
<dbReference type="VEuPathDB" id="FungiDB:CIMG_12513"/>